<proteinExistence type="predicted"/>
<evidence type="ECO:0000256" key="2">
    <source>
        <dbReference type="ARBA" id="ARBA00022490"/>
    </source>
</evidence>
<sequence length="659" mass="75094">MVFYYKYNYYMHILDNINVCRLPVEIVSDAKRRGWNGKKTSKRLNRTDQGVKDLIQPLAKCAFESYLIDRYALIERDLEACQCRAEDILQTGYVVMETCIGPHSRAPRYSFSHKTFQEFLAALHLQKMAPEARLEWLKGATVALNETVLQFLFGMLQGENLRALASLVVGKVRFSSPDMIHSCAREHSLLRFISEIKDITPQLCDIIASNHPTCIKFTKDCIGSCIRAVSTIVNINDIQPASIDFDFNFESTLGFTSLMDEMAKSKCVWDVSLMNCKSMSHLEECLAALRVGLRDSSIQRVQIHSPQINASDVRQMSFGNHMTWMSLVECQNAQFTLGFIEAALNKPLQVLFIADCEMNDECMERMPQLLNNPHLQQLRITSKNTRNIAQLLPRIADMDELLLLSISLVNMNEEEKRSFGRILQKNTLRRLCLRHCYFSIELCDALRHHFPSMSSLECLFITECDIGDHSAFGRTLSAAHHLQLKTLDLRNIKLSDENLKILCNVLPQLNNLIELTFMDVDLLLDGDTDPFIAESSDGSVRSPLAPKRQIMTPLNPHSARLQKLIGAIAQCRQLKELTLEQMQIEDDLMSDLCEMLESSDQLEQLNISGNKLTVNSLQELSQCLKEPRKLTKLYLEEIAEIGGSEHLKEIRKCIPLVHF</sequence>
<dbReference type="Gene3D" id="3.80.10.10">
    <property type="entry name" value="Ribonuclease Inhibitor"/>
    <property type="match status" value="2"/>
</dbReference>
<dbReference type="SUPFAM" id="SSF52047">
    <property type="entry name" value="RNI-like"/>
    <property type="match status" value="1"/>
</dbReference>
<dbReference type="InterPro" id="IPR032675">
    <property type="entry name" value="LRR_dom_sf"/>
</dbReference>
<organism evidence="4">
    <name type="scientific">Capitella teleta</name>
    <name type="common">Polychaete worm</name>
    <dbReference type="NCBI Taxonomy" id="283909"/>
    <lineage>
        <taxon>Eukaryota</taxon>
        <taxon>Metazoa</taxon>
        <taxon>Spiralia</taxon>
        <taxon>Lophotrochozoa</taxon>
        <taxon>Annelida</taxon>
        <taxon>Polychaeta</taxon>
        <taxon>Sedentaria</taxon>
        <taxon>Scolecida</taxon>
        <taxon>Capitellidae</taxon>
        <taxon>Capitella</taxon>
    </lineage>
</organism>
<dbReference type="OMA" id="TPGEHEG"/>
<gene>
    <name evidence="4" type="ORF">CAPTEDRAFT_191259</name>
</gene>
<dbReference type="AlphaFoldDB" id="R7TMR6"/>
<dbReference type="HOGENOM" id="CLU_009460_4_0_1"/>
<evidence type="ECO:0000313" key="4">
    <source>
        <dbReference type="EMBL" id="ELT92375.1"/>
    </source>
</evidence>
<dbReference type="OrthoDB" id="6161424at2759"/>
<reference evidence="6" key="1">
    <citation type="submission" date="2012-12" db="EMBL/GenBank/DDBJ databases">
        <authorList>
            <person name="Hellsten U."/>
            <person name="Grimwood J."/>
            <person name="Chapman J.A."/>
            <person name="Shapiro H."/>
            <person name="Aerts A."/>
            <person name="Otillar R.P."/>
            <person name="Terry A.Y."/>
            <person name="Boore J.L."/>
            <person name="Simakov O."/>
            <person name="Marletaz F."/>
            <person name="Cho S.-J."/>
            <person name="Edsinger-Gonzales E."/>
            <person name="Havlak P."/>
            <person name="Kuo D.-H."/>
            <person name="Larsson T."/>
            <person name="Lv J."/>
            <person name="Arendt D."/>
            <person name="Savage R."/>
            <person name="Osoegawa K."/>
            <person name="de Jong P."/>
            <person name="Lindberg D.R."/>
            <person name="Seaver E.C."/>
            <person name="Weisblat D.A."/>
            <person name="Putnam N.H."/>
            <person name="Grigoriev I.V."/>
            <person name="Rokhsar D.S."/>
        </authorList>
    </citation>
    <scope>NUCLEOTIDE SEQUENCE</scope>
    <source>
        <strain evidence="6">I ESC-2004</strain>
    </source>
</reference>
<reference evidence="5" key="3">
    <citation type="submission" date="2015-06" db="UniProtKB">
        <authorList>
            <consortium name="EnsemblMetazoa"/>
        </authorList>
    </citation>
    <scope>IDENTIFICATION</scope>
</reference>
<protein>
    <recommendedName>
        <fullName evidence="7">CARD domain-containing protein</fullName>
    </recommendedName>
</protein>
<name>R7TMR6_CAPTE</name>
<comment type="subcellular location">
    <subcellularLocation>
        <location evidence="1">Cytoplasm</location>
    </subcellularLocation>
</comment>
<dbReference type="EnsemblMetazoa" id="CapteT191259">
    <property type="protein sequence ID" value="CapteP191259"/>
    <property type="gene ID" value="CapteG191259"/>
</dbReference>
<dbReference type="PANTHER" id="PTHR45690">
    <property type="entry name" value="NACHT, LRR AND PYD DOMAINS-CONTAINING PROTEIN 12"/>
    <property type="match status" value="1"/>
</dbReference>
<dbReference type="SMART" id="SM00368">
    <property type="entry name" value="LRR_RI"/>
    <property type="match status" value="4"/>
</dbReference>
<reference evidence="4 6" key="2">
    <citation type="journal article" date="2013" name="Nature">
        <title>Insights into bilaterian evolution from three spiralian genomes.</title>
        <authorList>
            <person name="Simakov O."/>
            <person name="Marletaz F."/>
            <person name="Cho S.J."/>
            <person name="Edsinger-Gonzales E."/>
            <person name="Havlak P."/>
            <person name="Hellsten U."/>
            <person name="Kuo D.H."/>
            <person name="Larsson T."/>
            <person name="Lv J."/>
            <person name="Arendt D."/>
            <person name="Savage R."/>
            <person name="Osoegawa K."/>
            <person name="de Jong P."/>
            <person name="Grimwood J."/>
            <person name="Chapman J.A."/>
            <person name="Shapiro H."/>
            <person name="Aerts A."/>
            <person name="Otillar R.P."/>
            <person name="Terry A.Y."/>
            <person name="Boore J.L."/>
            <person name="Grigoriev I.V."/>
            <person name="Lindberg D.R."/>
            <person name="Seaver E.C."/>
            <person name="Weisblat D.A."/>
            <person name="Putnam N.H."/>
            <person name="Rokhsar D.S."/>
        </authorList>
    </citation>
    <scope>NUCLEOTIDE SEQUENCE</scope>
    <source>
        <strain evidence="4 6">I ESC-2004</strain>
    </source>
</reference>
<evidence type="ECO:0000313" key="6">
    <source>
        <dbReference type="Proteomes" id="UP000014760"/>
    </source>
</evidence>
<dbReference type="EMBL" id="AMQN01002855">
    <property type="status" value="NOT_ANNOTATED_CDS"/>
    <property type="molecule type" value="Genomic_DNA"/>
</dbReference>
<evidence type="ECO:0000313" key="5">
    <source>
        <dbReference type="EnsemblMetazoa" id="CapteP191259"/>
    </source>
</evidence>
<dbReference type="Proteomes" id="UP000014760">
    <property type="component" value="Unassembled WGS sequence"/>
</dbReference>
<evidence type="ECO:0000256" key="3">
    <source>
        <dbReference type="ARBA" id="ARBA00022737"/>
    </source>
</evidence>
<dbReference type="GO" id="GO:0005737">
    <property type="term" value="C:cytoplasm"/>
    <property type="evidence" value="ECO:0007669"/>
    <property type="project" value="UniProtKB-SubCell"/>
</dbReference>
<keyword evidence="6" id="KW-1185">Reference proteome</keyword>
<dbReference type="EMBL" id="KB310159">
    <property type="protein sequence ID" value="ELT92375.1"/>
    <property type="molecule type" value="Genomic_DNA"/>
</dbReference>
<keyword evidence="2" id="KW-0963">Cytoplasm</keyword>
<evidence type="ECO:0000256" key="1">
    <source>
        <dbReference type="ARBA" id="ARBA00004496"/>
    </source>
</evidence>
<evidence type="ECO:0008006" key="7">
    <source>
        <dbReference type="Google" id="ProtNLM"/>
    </source>
</evidence>
<keyword evidence="3" id="KW-0677">Repeat</keyword>
<dbReference type="PANTHER" id="PTHR45690:SF19">
    <property type="entry name" value="NACHT, LRR AND PYD DOMAINS-CONTAINING PROTEIN 3"/>
    <property type="match status" value="1"/>
</dbReference>
<accession>R7TMR6</accession>
<dbReference type="EMBL" id="AMQN01002856">
    <property type="status" value="NOT_ANNOTATED_CDS"/>
    <property type="molecule type" value="Genomic_DNA"/>
</dbReference>
<dbReference type="InterPro" id="IPR050637">
    <property type="entry name" value="NLRP_innate_immun_reg"/>
</dbReference>